<dbReference type="InterPro" id="IPR012008">
    <property type="entry name" value="Ser/Thr-Pase_EF-hand_contain"/>
</dbReference>
<evidence type="ECO:0000256" key="3">
    <source>
        <dbReference type="ARBA" id="ARBA00022723"/>
    </source>
</evidence>
<dbReference type="Proteomes" id="UP000682892">
    <property type="component" value="Chromosome 3"/>
</dbReference>
<keyword evidence="4" id="KW-0677">Repeat</keyword>
<evidence type="ECO:0000256" key="10">
    <source>
        <dbReference type="PIRNR" id="PIRNR000912"/>
    </source>
</evidence>
<gene>
    <name evidence="14" type="ORF">AaeL_AAEL003322</name>
</gene>
<feature type="region of interest" description="Disordered" evidence="12">
    <location>
        <begin position="633"/>
        <end position="694"/>
    </location>
</feature>
<feature type="compositionally biased region" description="Basic and acidic residues" evidence="12">
    <location>
        <begin position="633"/>
        <end position="658"/>
    </location>
</feature>
<dbReference type="GO" id="GO:0005509">
    <property type="term" value="F:calcium ion binding"/>
    <property type="evidence" value="ECO:0007669"/>
    <property type="project" value="UniProtKB-UniRule"/>
</dbReference>
<keyword evidence="6" id="KW-0106">Calcium</keyword>
<evidence type="ECO:0000256" key="11">
    <source>
        <dbReference type="RuleBase" id="RU004273"/>
    </source>
</evidence>
<dbReference type="InterPro" id="IPR002048">
    <property type="entry name" value="EF_hand_dom"/>
</dbReference>
<evidence type="ECO:0000256" key="9">
    <source>
        <dbReference type="ARBA" id="ARBA00048336"/>
    </source>
</evidence>
<dbReference type="eggNOG" id="KOG0377">
    <property type="taxonomic scope" value="Eukaryota"/>
</dbReference>
<dbReference type="InterPro" id="IPR029052">
    <property type="entry name" value="Metallo-depent_PP-like"/>
</dbReference>
<dbReference type="GO" id="GO:0030145">
    <property type="term" value="F:manganese ion binding"/>
    <property type="evidence" value="ECO:0007669"/>
    <property type="project" value="UniProtKB-UniRule"/>
</dbReference>
<dbReference type="EC" id="3.1.3.16" evidence="10"/>
<dbReference type="EMBL" id="CH477268">
    <property type="protein sequence ID" value="EAT45428.1"/>
    <property type="molecule type" value="Genomic_DNA"/>
</dbReference>
<dbReference type="InterPro" id="IPR011992">
    <property type="entry name" value="EF-hand-dom_pair"/>
</dbReference>
<evidence type="ECO:0000256" key="8">
    <source>
        <dbReference type="ARBA" id="ARBA00047761"/>
    </source>
</evidence>
<comment type="similarity">
    <text evidence="2 10 11">Belongs to the PPP phosphatase family.</text>
</comment>
<dbReference type="PANTHER" id="PTHR45668">
    <property type="entry name" value="SERINE/THREONINE-PROTEIN PHOSPHATASE 5-RELATED"/>
    <property type="match status" value="1"/>
</dbReference>
<dbReference type="FunFam" id="3.60.21.10:FF:000056">
    <property type="entry name" value="Serine/threonine-protein phosphatase with EF-hands"/>
    <property type="match status" value="1"/>
</dbReference>
<keyword evidence="5 10" id="KW-0378">Hydrolase</keyword>
<proteinExistence type="inferred from homology"/>
<dbReference type="STRING" id="7159.Q17FS3"/>
<dbReference type="PROSITE" id="PS00125">
    <property type="entry name" value="SER_THR_PHOSPHATASE"/>
    <property type="match status" value="1"/>
</dbReference>
<dbReference type="PRINTS" id="PR00114">
    <property type="entry name" value="STPHPHTASE"/>
</dbReference>
<dbReference type="PIRSF" id="PIRSF000912">
    <property type="entry name" value="PPEF"/>
    <property type="match status" value="1"/>
</dbReference>
<dbReference type="CDD" id="cd00051">
    <property type="entry name" value="EFh"/>
    <property type="match status" value="1"/>
</dbReference>
<reference evidence="14" key="1">
    <citation type="submission" date="2005-10" db="EMBL/GenBank/DDBJ databases">
        <authorList>
            <person name="Loftus B.J."/>
            <person name="Nene V.M."/>
            <person name="Hannick L.I."/>
            <person name="Bidwell S."/>
            <person name="Haas B."/>
            <person name="Amedeo P."/>
            <person name="Orvis J."/>
            <person name="Wortman J.R."/>
            <person name="White O.R."/>
            <person name="Salzberg S."/>
            <person name="Shumway M."/>
            <person name="Koo H."/>
            <person name="Zhao Y."/>
            <person name="Holmes M."/>
            <person name="Miller J."/>
            <person name="Schatz M."/>
            <person name="Pop M."/>
            <person name="Pai G."/>
            <person name="Utterback T."/>
            <person name="Rogers Y.-H."/>
            <person name="Kravitz S."/>
            <person name="Fraser C.M."/>
        </authorList>
    </citation>
    <scope>NUCLEOTIDE SEQUENCE</scope>
    <source>
        <strain evidence="14">Liverpool</strain>
    </source>
</reference>
<comment type="cofactor">
    <cofactor evidence="1">
        <name>Mn(2+)</name>
        <dbReference type="ChEBI" id="CHEBI:29035"/>
    </cofactor>
</comment>
<dbReference type="PROSITE" id="PS50096">
    <property type="entry name" value="IQ"/>
    <property type="match status" value="1"/>
</dbReference>
<dbReference type="HOGENOM" id="CLU_012603_1_0_1"/>
<evidence type="ECO:0000313" key="14">
    <source>
        <dbReference type="EMBL" id="EAT45428.1"/>
    </source>
</evidence>
<evidence type="ECO:0000256" key="1">
    <source>
        <dbReference type="ARBA" id="ARBA00001936"/>
    </source>
</evidence>
<dbReference type="InterPro" id="IPR004843">
    <property type="entry name" value="Calcineurin-like_PHP"/>
</dbReference>
<dbReference type="InterPro" id="IPR006186">
    <property type="entry name" value="Ser/Thr-sp_prot-phosphatase"/>
</dbReference>
<evidence type="ECO:0000256" key="2">
    <source>
        <dbReference type="ARBA" id="ARBA00008294"/>
    </source>
</evidence>
<evidence type="ECO:0000256" key="4">
    <source>
        <dbReference type="ARBA" id="ARBA00022737"/>
    </source>
</evidence>
<dbReference type="SMART" id="SM00156">
    <property type="entry name" value="PP2Ac"/>
    <property type="match status" value="1"/>
</dbReference>
<evidence type="ECO:0000256" key="5">
    <source>
        <dbReference type="ARBA" id="ARBA00022801"/>
    </source>
</evidence>
<dbReference type="PROSITE" id="PS50222">
    <property type="entry name" value="EF_HAND_2"/>
    <property type="match status" value="2"/>
</dbReference>
<dbReference type="PROSITE" id="PS00018">
    <property type="entry name" value="EF_HAND_1"/>
    <property type="match status" value="2"/>
</dbReference>
<protein>
    <recommendedName>
        <fullName evidence="10">Serine/threonine-protein phosphatase with EF-hands</fullName>
        <ecNumber evidence="10">3.1.3.16</ecNumber>
    </recommendedName>
</protein>
<feature type="compositionally biased region" description="Basic and acidic residues" evidence="12">
    <location>
        <begin position="668"/>
        <end position="677"/>
    </location>
</feature>
<evidence type="ECO:0000313" key="15">
    <source>
        <dbReference type="Proteomes" id="UP000682892"/>
    </source>
</evidence>
<dbReference type="OMA" id="WCEALES"/>
<dbReference type="AlphaFoldDB" id="Q17FS3"/>
<evidence type="ECO:0000256" key="12">
    <source>
        <dbReference type="SAM" id="MobiDB-lite"/>
    </source>
</evidence>
<comment type="catalytic activity">
    <reaction evidence="8">
        <text>O-phospho-L-seryl-[protein] + H2O = L-seryl-[protein] + phosphate</text>
        <dbReference type="Rhea" id="RHEA:20629"/>
        <dbReference type="Rhea" id="RHEA-COMP:9863"/>
        <dbReference type="Rhea" id="RHEA-COMP:11604"/>
        <dbReference type="ChEBI" id="CHEBI:15377"/>
        <dbReference type="ChEBI" id="CHEBI:29999"/>
        <dbReference type="ChEBI" id="CHEBI:43474"/>
        <dbReference type="ChEBI" id="CHEBI:83421"/>
        <dbReference type="EC" id="3.1.3.16"/>
    </reaction>
</comment>
<dbReference type="GO" id="GO:0005506">
    <property type="term" value="F:iron ion binding"/>
    <property type="evidence" value="ECO:0007669"/>
    <property type="project" value="UniProtKB-UniRule"/>
</dbReference>
<keyword evidence="7 10" id="KW-0464">Manganese</keyword>
<dbReference type="Gene3D" id="3.60.21.10">
    <property type="match status" value="1"/>
</dbReference>
<feature type="domain" description="EF-hand" evidence="13">
    <location>
        <begin position="545"/>
        <end position="580"/>
    </location>
</feature>
<dbReference type="InterPro" id="IPR018247">
    <property type="entry name" value="EF_Hand_1_Ca_BS"/>
</dbReference>
<dbReference type="OrthoDB" id="442428at2759"/>
<dbReference type="Pfam" id="PF00149">
    <property type="entry name" value="Metallophos"/>
    <property type="match status" value="1"/>
</dbReference>
<dbReference type="SUPFAM" id="SSF56300">
    <property type="entry name" value="Metallo-dependent phosphatases"/>
    <property type="match status" value="1"/>
</dbReference>
<accession>Q17FS3</accession>
<reference evidence="14" key="3">
    <citation type="submission" date="2012-09" db="EMBL/GenBank/DDBJ databases">
        <authorList>
            <consortium name="VectorBase"/>
        </authorList>
    </citation>
    <scope>NUCLEOTIDE SEQUENCE</scope>
    <source>
        <strain evidence="14">Liverpool</strain>
    </source>
</reference>
<dbReference type="CTD" id="40224"/>
<dbReference type="GO" id="GO:0004722">
    <property type="term" value="F:protein serine/threonine phosphatase activity"/>
    <property type="evidence" value="ECO:0007669"/>
    <property type="project" value="UniProtKB-EC"/>
</dbReference>
<dbReference type="Pfam" id="PF13499">
    <property type="entry name" value="EF-hand_7"/>
    <property type="match status" value="1"/>
</dbReference>
<dbReference type="VEuPathDB" id="VectorBase:AAEL003322"/>
<feature type="domain" description="EF-hand" evidence="13">
    <location>
        <begin position="584"/>
        <end position="619"/>
    </location>
</feature>
<organism evidence="14 15">
    <name type="scientific">Aedes aegypti</name>
    <name type="common">Yellowfever mosquito</name>
    <name type="synonym">Culex aegypti</name>
    <dbReference type="NCBI Taxonomy" id="7159"/>
    <lineage>
        <taxon>Eukaryota</taxon>
        <taxon>Metazoa</taxon>
        <taxon>Ecdysozoa</taxon>
        <taxon>Arthropoda</taxon>
        <taxon>Hexapoda</taxon>
        <taxon>Insecta</taxon>
        <taxon>Pterygota</taxon>
        <taxon>Neoptera</taxon>
        <taxon>Endopterygota</taxon>
        <taxon>Diptera</taxon>
        <taxon>Nematocera</taxon>
        <taxon>Culicoidea</taxon>
        <taxon>Culicidae</taxon>
        <taxon>Culicinae</taxon>
        <taxon>Aedini</taxon>
        <taxon>Aedes</taxon>
        <taxon>Stegomyia</taxon>
    </lineage>
</organism>
<dbReference type="SUPFAM" id="SSF47473">
    <property type="entry name" value="EF-hand"/>
    <property type="match status" value="1"/>
</dbReference>
<evidence type="ECO:0000256" key="6">
    <source>
        <dbReference type="ARBA" id="ARBA00022837"/>
    </source>
</evidence>
<dbReference type="SMART" id="SM00054">
    <property type="entry name" value="EFh"/>
    <property type="match status" value="2"/>
</dbReference>
<dbReference type="PhylomeDB" id="Q17FS3"/>
<dbReference type="KEGG" id="aag:5577768"/>
<evidence type="ECO:0000256" key="7">
    <source>
        <dbReference type="ARBA" id="ARBA00023211"/>
    </source>
</evidence>
<dbReference type="PANTHER" id="PTHR45668:SF3">
    <property type="entry name" value="SERINE_THREONINE-PROTEIN PHOSPHATASE RDGC"/>
    <property type="match status" value="1"/>
</dbReference>
<name>Q17FS3_AEDAE</name>
<comment type="catalytic activity">
    <reaction evidence="9 10 11">
        <text>O-phospho-L-threonyl-[protein] + H2O = L-threonyl-[protein] + phosphate</text>
        <dbReference type="Rhea" id="RHEA:47004"/>
        <dbReference type="Rhea" id="RHEA-COMP:11060"/>
        <dbReference type="Rhea" id="RHEA-COMP:11605"/>
        <dbReference type="ChEBI" id="CHEBI:15377"/>
        <dbReference type="ChEBI" id="CHEBI:30013"/>
        <dbReference type="ChEBI" id="CHEBI:43474"/>
        <dbReference type="ChEBI" id="CHEBI:61977"/>
        <dbReference type="EC" id="3.1.3.16"/>
    </reaction>
</comment>
<dbReference type="PaxDb" id="7159-AAEL003322-PA"/>
<evidence type="ECO:0000259" key="13">
    <source>
        <dbReference type="PROSITE" id="PS50222"/>
    </source>
</evidence>
<dbReference type="InterPro" id="IPR000048">
    <property type="entry name" value="IQ_motif_EF-hand-BS"/>
</dbReference>
<feature type="compositionally biased region" description="Acidic residues" evidence="12">
    <location>
        <begin position="678"/>
        <end position="692"/>
    </location>
</feature>
<sequence>MKAAILIQRWYRRFLARIEIRRRYTWTIFQSIEYAGEQDQVRLYNFFNALLTHIPETAGRPIDSQETSRSSSNEALDMKFSDESDDLADEGICGPERSYQGPHIKFPLDKKELEVIIDLFRKKKNRLHAKYVAGILREATSKLKRLPNLNQASTAISKQVTICGDLHGKLDDLLVVFHKNGLPSPENPYVFNGDFVDRGKKGLEVFLLLLCTFLVFPGGVFLNRGNHEDTVMNVRYGFVREVHQKYKHNAERLLKLIDEVYRWLPLGTIVNNRVLVVHGGISDSTDLDLIRSLDRGKYVSLLRPPITESSAPGAEIIDKVEWKQVFDILWSDPQHNEGCRPNSLRGAGTYFGPDVTNKFLQRYKLQYLVRSHECKPDGHEIMHGGKVITIFSASNYYEIGSNKGAYLKLDPQLDTHFVMYTAAASKTRKLTFRQRVGLVESSALRELAARLRERRMELEREFKTRDTQNAGILSVTKWCEAMEAATNLGLPWRMLRDKLAPVDNPTVASTTGSEVNYRKTLHLLDTDSFKCAQNGTASVAESLYKNKSSLEAIFRILDKDNSGQISLEEFGEACDLLEKHFPHNTHEQLLDMCRMMDINKDGLVDLNEFLETFRLCENAKAQLLEQLQETALAKEENDEKTDKGKDDKGVKSNGDAKRRGNKKRNSGKKIDISKIAEDSEDYEDYEANEEDQEVKKSRAAAAAVAAASATSPSMAVAAGVNGTVTSVSANGNGNVAEGS</sequence>
<dbReference type="GO" id="GO:0050906">
    <property type="term" value="P:detection of stimulus involved in sensory perception"/>
    <property type="evidence" value="ECO:0007669"/>
    <property type="project" value="UniProtKB-UniRule"/>
</dbReference>
<dbReference type="Gene3D" id="1.10.238.10">
    <property type="entry name" value="EF-hand"/>
    <property type="match status" value="1"/>
</dbReference>
<keyword evidence="3 10" id="KW-0479">Metal-binding</keyword>
<dbReference type="InterPro" id="IPR051134">
    <property type="entry name" value="PPP_phosphatase"/>
</dbReference>
<reference evidence="14" key="2">
    <citation type="journal article" date="2007" name="Science">
        <title>Genome sequence of Aedes aegypti, a major arbovirus vector.</title>
        <authorList>
            <person name="Nene V."/>
            <person name="Wortman J.R."/>
            <person name="Lawson D."/>
            <person name="Haas B."/>
            <person name="Kodira C."/>
            <person name="Tu Z.J."/>
            <person name="Loftus B."/>
            <person name="Xi Z."/>
            <person name="Megy K."/>
            <person name="Grabherr M."/>
            <person name="Ren Q."/>
            <person name="Zdobnov E.M."/>
            <person name="Lobo N.F."/>
            <person name="Campbell K.S."/>
            <person name="Brown S.E."/>
            <person name="Bonaldo M.F."/>
            <person name="Zhu J."/>
            <person name="Sinkins S.P."/>
            <person name="Hogenkamp D.G."/>
            <person name="Amedeo P."/>
            <person name="Arensburger P."/>
            <person name="Atkinson P.W."/>
            <person name="Bidwell S."/>
            <person name="Biedler J."/>
            <person name="Birney E."/>
            <person name="Bruggner R.V."/>
            <person name="Costas J."/>
            <person name="Coy M.R."/>
            <person name="Crabtree J."/>
            <person name="Crawford M."/>
            <person name="Debruyn B."/>
            <person name="Decaprio D."/>
            <person name="Eiglmeier K."/>
            <person name="Eisenstadt E."/>
            <person name="El-Dorry H."/>
            <person name="Gelbart W.M."/>
            <person name="Gomes S.L."/>
            <person name="Hammond M."/>
            <person name="Hannick L.I."/>
            <person name="Hogan J.R."/>
            <person name="Holmes M.H."/>
            <person name="Jaffe D."/>
            <person name="Johnston J.S."/>
            <person name="Kennedy R.C."/>
            <person name="Koo H."/>
            <person name="Kravitz S."/>
            <person name="Kriventseva E.V."/>
            <person name="Kulp D."/>
            <person name="Labutti K."/>
            <person name="Lee E."/>
            <person name="Li S."/>
            <person name="Lovin D.D."/>
            <person name="Mao C."/>
            <person name="Mauceli E."/>
            <person name="Menck C.F."/>
            <person name="Miller J.R."/>
            <person name="Montgomery P."/>
            <person name="Mori A."/>
            <person name="Nascimento A.L."/>
            <person name="Naveira H.F."/>
            <person name="Nusbaum C."/>
            <person name="O'leary S."/>
            <person name="Orvis J."/>
            <person name="Pertea M."/>
            <person name="Quesneville H."/>
            <person name="Reidenbach K.R."/>
            <person name="Rogers Y.H."/>
            <person name="Roth C.W."/>
            <person name="Schneider J.R."/>
            <person name="Schatz M."/>
            <person name="Shumway M."/>
            <person name="Stanke M."/>
            <person name="Stinson E.O."/>
            <person name="Tubio J.M."/>
            <person name="Vanzee J.P."/>
            <person name="Verjovski-Almeida S."/>
            <person name="Werner D."/>
            <person name="White O."/>
            <person name="Wyder S."/>
            <person name="Zeng Q."/>
            <person name="Zhao Q."/>
            <person name="Zhao Y."/>
            <person name="Hill C.A."/>
            <person name="Raikhel A.S."/>
            <person name="Soares M.B."/>
            <person name="Knudson D.L."/>
            <person name="Lee N.H."/>
            <person name="Galagan J."/>
            <person name="Salzberg S.L."/>
            <person name="Paulsen I.T."/>
            <person name="Dimopoulos G."/>
            <person name="Collins F.H."/>
            <person name="Birren B."/>
            <person name="Fraser-Liggett C.M."/>
            <person name="Severson D.W."/>
        </authorList>
    </citation>
    <scope>NUCLEOTIDE SEQUENCE [LARGE SCALE GENOMIC DNA]</scope>
    <source>
        <strain evidence="14">Liverpool</strain>
    </source>
</reference>
<dbReference type="Pfam" id="PF00612">
    <property type="entry name" value="IQ"/>
    <property type="match status" value="1"/>
</dbReference>